<dbReference type="GO" id="GO:0005886">
    <property type="term" value="C:plasma membrane"/>
    <property type="evidence" value="ECO:0007669"/>
    <property type="project" value="TreeGrafter"/>
</dbReference>
<feature type="transmembrane region" description="Helical" evidence="2">
    <location>
        <begin position="38"/>
        <end position="57"/>
    </location>
</feature>
<protein>
    <recommendedName>
        <fullName evidence="5">MFS transporter</fullName>
    </recommendedName>
</protein>
<dbReference type="SUPFAM" id="SSF103473">
    <property type="entry name" value="MFS general substrate transporter"/>
    <property type="match status" value="1"/>
</dbReference>
<reference evidence="3 4" key="1">
    <citation type="submission" date="2019-06" db="EMBL/GenBank/DDBJ databases">
        <title>Sequencing the genomes of 1000 actinobacteria strains.</title>
        <authorList>
            <person name="Klenk H.-P."/>
        </authorList>
    </citation>
    <scope>NUCLEOTIDE SEQUENCE [LARGE SCALE GENOMIC DNA]</scope>
    <source>
        <strain evidence="3 4">DSM 41929</strain>
    </source>
</reference>
<dbReference type="AlphaFoldDB" id="A0A542SY66"/>
<feature type="transmembrane region" description="Helical" evidence="2">
    <location>
        <begin position="69"/>
        <end position="102"/>
    </location>
</feature>
<evidence type="ECO:0000256" key="2">
    <source>
        <dbReference type="SAM" id="Phobius"/>
    </source>
</evidence>
<feature type="region of interest" description="Disordered" evidence="1">
    <location>
        <begin position="175"/>
        <end position="223"/>
    </location>
</feature>
<proteinExistence type="predicted"/>
<dbReference type="PANTHER" id="PTHR43129">
    <property type="entry name" value="FOSMIDOMYCIN RESISTANCE PROTEIN"/>
    <property type="match status" value="1"/>
</dbReference>
<gene>
    <name evidence="3" type="ORF">FB563_7885</name>
</gene>
<feature type="transmembrane region" description="Helical" evidence="2">
    <location>
        <begin position="7"/>
        <end position="26"/>
    </location>
</feature>
<dbReference type="Proteomes" id="UP000318103">
    <property type="component" value="Unassembled WGS sequence"/>
</dbReference>
<accession>A0A542SY66</accession>
<evidence type="ECO:0000256" key="1">
    <source>
        <dbReference type="SAM" id="MobiDB-lite"/>
    </source>
</evidence>
<evidence type="ECO:0000313" key="4">
    <source>
        <dbReference type="Proteomes" id="UP000318103"/>
    </source>
</evidence>
<sequence>MKLSLVVVCRSVVFIGLSSFLSLYAGQRLGGSAAAGTAALFVLHLGGAVGSVLGGAPAERWDRVTVCRWSYLVSVAAVAGVVFVAGPALYACVALTSAGLYVPFSLRVTLGQDCLRARVGTAGGITLGLAVSVGGLASPLIGRLADATTPRTALTPLILMPALSRLLLRTLPEPATARKATEKEAEGHREGRGNAPAPDGPAPVTSGDPPQHVRRRKGGETAQ</sequence>
<dbReference type="EMBL" id="VFNX01000005">
    <property type="protein sequence ID" value="TQK79549.1"/>
    <property type="molecule type" value="Genomic_DNA"/>
</dbReference>
<keyword evidence="4" id="KW-1185">Reference proteome</keyword>
<dbReference type="InterPro" id="IPR036259">
    <property type="entry name" value="MFS_trans_sf"/>
</dbReference>
<evidence type="ECO:0008006" key="5">
    <source>
        <dbReference type="Google" id="ProtNLM"/>
    </source>
</evidence>
<feature type="transmembrane region" description="Helical" evidence="2">
    <location>
        <begin position="122"/>
        <end position="141"/>
    </location>
</feature>
<dbReference type="Gene3D" id="1.20.1250.20">
    <property type="entry name" value="MFS general substrate transporter like domains"/>
    <property type="match status" value="1"/>
</dbReference>
<keyword evidence="2" id="KW-0472">Membrane</keyword>
<name>A0A542SY66_9ACTN</name>
<evidence type="ECO:0000313" key="3">
    <source>
        <dbReference type="EMBL" id="TQK79549.1"/>
    </source>
</evidence>
<keyword evidence="2" id="KW-1133">Transmembrane helix</keyword>
<dbReference type="PANTHER" id="PTHR43129:SF1">
    <property type="entry name" value="FOSMIDOMYCIN RESISTANCE PROTEIN"/>
    <property type="match status" value="1"/>
</dbReference>
<keyword evidence="2" id="KW-0812">Transmembrane</keyword>
<feature type="compositionally biased region" description="Basic and acidic residues" evidence="1">
    <location>
        <begin position="179"/>
        <end position="192"/>
    </location>
</feature>
<organism evidence="3 4">
    <name type="scientific">Streptomyces puniciscabiei</name>
    <dbReference type="NCBI Taxonomy" id="164348"/>
    <lineage>
        <taxon>Bacteria</taxon>
        <taxon>Bacillati</taxon>
        <taxon>Actinomycetota</taxon>
        <taxon>Actinomycetes</taxon>
        <taxon>Kitasatosporales</taxon>
        <taxon>Streptomycetaceae</taxon>
        <taxon>Streptomyces</taxon>
    </lineage>
</organism>
<comment type="caution">
    <text evidence="3">The sequence shown here is derived from an EMBL/GenBank/DDBJ whole genome shotgun (WGS) entry which is preliminary data.</text>
</comment>